<proteinExistence type="predicted"/>
<accession>A0AAP0B3S9</accession>
<protein>
    <submittedName>
        <fullName evidence="1">Uncharacterized protein</fullName>
    </submittedName>
</protein>
<comment type="caution">
    <text evidence="1">The sequence shown here is derived from an EMBL/GenBank/DDBJ whole genome shotgun (WGS) entry which is preliminary data.</text>
</comment>
<evidence type="ECO:0000313" key="2">
    <source>
        <dbReference type="Proteomes" id="UP001418222"/>
    </source>
</evidence>
<gene>
    <name evidence="1" type="ORF">KSP39_PZI018628</name>
</gene>
<keyword evidence="2" id="KW-1185">Reference proteome</keyword>
<reference evidence="1 2" key="1">
    <citation type="journal article" date="2022" name="Nat. Plants">
        <title>Genomes of leafy and leafless Platanthera orchids illuminate the evolution of mycoheterotrophy.</title>
        <authorList>
            <person name="Li M.H."/>
            <person name="Liu K.W."/>
            <person name="Li Z."/>
            <person name="Lu H.C."/>
            <person name="Ye Q.L."/>
            <person name="Zhang D."/>
            <person name="Wang J.Y."/>
            <person name="Li Y.F."/>
            <person name="Zhong Z.M."/>
            <person name="Liu X."/>
            <person name="Yu X."/>
            <person name="Liu D.K."/>
            <person name="Tu X.D."/>
            <person name="Liu B."/>
            <person name="Hao Y."/>
            <person name="Liao X.Y."/>
            <person name="Jiang Y.T."/>
            <person name="Sun W.H."/>
            <person name="Chen J."/>
            <person name="Chen Y.Q."/>
            <person name="Ai Y."/>
            <person name="Zhai J.W."/>
            <person name="Wu S.S."/>
            <person name="Zhou Z."/>
            <person name="Hsiao Y.Y."/>
            <person name="Wu W.L."/>
            <person name="Chen Y.Y."/>
            <person name="Lin Y.F."/>
            <person name="Hsu J.L."/>
            <person name="Li C.Y."/>
            <person name="Wang Z.W."/>
            <person name="Zhao X."/>
            <person name="Zhong W.Y."/>
            <person name="Ma X.K."/>
            <person name="Ma L."/>
            <person name="Huang J."/>
            <person name="Chen G.Z."/>
            <person name="Huang M.Z."/>
            <person name="Huang L."/>
            <person name="Peng D.H."/>
            <person name="Luo Y.B."/>
            <person name="Zou S.Q."/>
            <person name="Chen S.P."/>
            <person name="Lan S."/>
            <person name="Tsai W.C."/>
            <person name="Van de Peer Y."/>
            <person name="Liu Z.J."/>
        </authorList>
    </citation>
    <scope>NUCLEOTIDE SEQUENCE [LARGE SCALE GENOMIC DNA]</scope>
    <source>
        <strain evidence="1">Lor287</strain>
    </source>
</reference>
<sequence>MPLRVEYRKVNAPLKQHGAVRSVTETPSSLPAITGAFSSLKDLNSLFVGAFSIQQSGNPCNYYYYFSFYNRFYFPIITPVQFAFYSPRWRQIFGFSIATDQSYLQRLV</sequence>
<dbReference type="Proteomes" id="UP001418222">
    <property type="component" value="Unassembled WGS sequence"/>
</dbReference>
<organism evidence="1 2">
    <name type="scientific">Platanthera zijinensis</name>
    <dbReference type="NCBI Taxonomy" id="2320716"/>
    <lineage>
        <taxon>Eukaryota</taxon>
        <taxon>Viridiplantae</taxon>
        <taxon>Streptophyta</taxon>
        <taxon>Embryophyta</taxon>
        <taxon>Tracheophyta</taxon>
        <taxon>Spermatophyta</taxon>
        <taxon>Magnoliopsida</taxon>
        <taxon>Liliopsida</taxon>
        <taxon>Asparagales</taxon>
        <taxon>Orchidaceae</taxon>
        <taxon>Orchidoideae</taxon>
        <taxon>Orchideae</taxon>
        <taxon>Orchidinae</taxon>
        <taxon>Platanthera</taxon>
    </lineage>
</organism>
<evidence type="ECO:0000313" key="1">
    <source>
        <dbReference type="EMBL" id="KAK8926391.1"/>
    </source>
</evidence>
<dbReference type="EMBL" id="JBBWWQ010000016">
    <property type="protein sequence ID" value="KAK8926391.1"/>
    <property type="molecule type" value="Genomic_DNA"/>
</dbReference>
<name>A0AAP0B3S9_9ASPA</name>
<dbReference type="AlphaFoldDB" id="A0AAP0B3S9"/>